<dbReference type="EMBL" id="JAIQCV010000013">
    <property type="protein sequence ID" value="KAH1031585.1"/>
    <property type="molecule type" value="Genomic_DNA"/>
</dbReference>
<evidence type="ECO:0000313" key="3">
    <source>
        <dbReference type="Proteomes" id="UP000828251"/>
    </source>
</evidence>
<dbReference type="InterPro" id="IPR000477">
    <property type="entry name" value="RT_dom"/>
</dbReference>
<evidence type="ECO:0000259" key="1">
    <source>
        <dbReference type="PROSITE" id="PS50878"/>
    </source>
</evidence>
<feature type="domain" description="Reverse transcriptase" evidence="1">
    <location>
        <begin position="1"/>
        <end position="87"/>
    </location>
</feature>
<dbReference type="PROSITE" id="PS50878">
    <property type="entry name" value="RT_POL"/>
    <property type="match status" value="1"/>
</dbReference>
<dbReference type="OrthoDB" id="1936608at2759"/>
<keyword evidence="3" id="KW-1185">Reference proteome</keyword>
<accession>A0A9D3U866</accession>
<dbReference type="PANTHER" id="PTHR33116:SF86">
    <property type="entry name" value="REVERSE TRANSCRIPTASE DOMAIN-CONTAINING PROTEIN"/>
    <property type="match status" value="1"/>
</dbReference>
<dbReference type="AlphaFoldDB" id="A0A9D3U866"/>
<protein>
    <recommendedName>
        <fullName evidence="1">Reverse transcriptase domain-containing protein</fullName>
    </recommendedName>
</protein>
<comment type="caution">
    <text evidence="2">The sequence shown here is derived from an EMBL/GenBank/DDBJ whole genome shotgun (WGS) entry which is preliminary data.</text>
</comment>
<reference evidence="2 3" key="1">
    <citation type="journal article" date="2021" name="Plant Biotechnol. J.">
        <title>Multi-omics assisted identification of the key and species-specific regulatory components of drought-tolerant mechanisms in Gossypium stocksii.</title>
        <authorList>
            <person name="Yu D."/>
            <person name="Ke L."/>
            <person name="Zhang D."/>
            <person name="Wu Y."/>
            <person name="Sun Y."/>
            <person name="Mei J."/>
            <person name="Sun J."/>
            <person name="Sun Y."/>
        </authorList>
    </citation>
    <scope>NUCLEOTIDE SEQUENCE [LARGE SCALE GENOMIC DNA]</scope>
    <source>
        <strain evidence="3">cv. E1</strain>
        <tissue evidence="2">Leaf</tissue>
    </source>
</reference>
<name>A0A9D3U866_9ROSI</name>
<evidence type="ECO:0000313" key="2">
    <source>
        <dbReference type="EMBL" id="KAH1031585.1"/>
    </source>
</evidence>
<dbReference type="Proteomes" id="UP000828251">
    <property type="component" value="Unassembled WGS sequence"/>
</dbReference>
<proteinExistence type="predicted"/>
<sequence length="116" mass="13363">MSKDGLRINHLFFADNALLFVKNQRSEVEAFIRILDNFTKMLGQSINLEKSMVYFSPNTSVPQHAAFGGLLKMKVVDKLDSYLSLPIPIAKKRPRIFQNILDRIASRINSWLKRLL</sequence>
<dbReference type="PANTHER" id="PTHR33116">
    <property type="entry name" value="REVERSE TRANSCRIPTASE ZINC-BINDING DOMAIN-CONTAINING PROTEIN-RELATED-RELATED"/>
    <property type="match status" value="1"/>
</dbReference>
<gene>
    <name evidence="2" type="ORF">J1N35_043759</name>
</gene>
<organism evidence="2 3">
    <name type="scientific">Gossypium stocksii</name>
    <dbReference type="NCBI Taxonomy" id="47602"/>
    <lineage>
        <taxon>Eukaryota</taxon>
        <taxon>Viridiplantae</taxon>
        <taxon>Streptophyta</taxon>
        <taxon>Embryophyta</taxon>
        <taxon>Tracheophyta</taxon>
        <taxon>Spermatophyta</taxon>
        <taxon>Magnoliopsida</taxon>
        <taxon>eudicotyledons</taxon>
        <taxon>Gunneridae</taxon>
        <taxon>Pentapetalae</taxon>
        <taxon>rosids</taxon>
        <taxon>malvids</taxon>
        <taxon>Malvales</taxon>
        <taxon>Malvaceae</taxon>
        <taxon>Malvoideae</taxon>
        <taxon>Gossypium</taxon>
    </lineage>
</organism>